<evidence type="ECO:0000313" key="4">
    <source>
        <dbReference type="Proteomes" id="UP000078544"/>
    </source>
</evidence>
<protein>
    <submittedName>
        <fullName evidence="3">Uncharacterized protein</fullName>
    </submittedName>
</protein>
<name>A0A168EG76_9HYPO</name>
<comment type="caution">
    <text evidence="3">The sequence shown here is derived from an EMBL/GenBank/DDBJ whole genome shotgun (WGS) entry which is preliminary data.</text>
</comment>
<dbReference type="AlphaFoldDB" id="A0A168EG76"/>
<sequence length="202" mass="21317">MRFAFLCLTGPAAANAARVSPRQCNDATCASEWLSLKAGQPAENPELEENVDKMGSSADVCSKVSGLPKDLESEYSVYMPEHLNWLNHVCDVFGKCDSSKVKEKLEEGKDPRRALHSTQATAHKLLLLATDKLLLTSVEPAHYTSKIASSTRGGRIAPTNSAQATSTSSQLATSTKSCLAAPERGMVVAAVAAVAGVALTAL</sequence>
<gene>
    <name evidence="3" type="ORF">AAL_02314</name>
</gene>
<feature type="region of interest" description="Disordered" evidence="1">
    <location>
        <begin position="149"/>
        <end position="168"/>
    </location>
</feature>
<proteinExistence type="predicted"/>
<keyword evidence="4" id="KW-1185">Reference proteome</keyword>
<evidence type="ECO:0000256" key="1">
    <source>
        <dbReference type="SAM" id="MobiDB-lite"/>
    </source>
</evidence>
<evidence type="ECO:0000256" key="2">
    <source>
        <dbReference type="SAM" id="SignalP"/>
    </source>
</evidence>
<keyword evidence="2" id="KW-0732">Signal</keyword>
<dbReference type="EMBL" id="AZGY01000004">
    <property type="protein sequence ID" value="KZZ98763.1"/>
    <property type="molecule type" value="Genomic_DNA"/>
</dbReference>
<accession>A0A168EG76</accession>
<organism evidence="3 4">
    <name type="scientific">Moelleriella libera RCEF 2490</name>
    <dbReference type="NCBI Taxonomy" id="1081109"/>
    <lineage>
        <taxon>Eukaryota</taxon>
        <taxon>Fungi</taxon>
        <taxon>Dikarya</taxon>
        <taxon>Ascomycota</taxon>
        <taxon>Pezizomycotina</taxon>
        <taxon>Sordariomycetes</taxon>
        <taxon>Hypocreomycetidae</taxon>
        <taxon>Hypocreales</taxon>
        <taxon>Clavicipitaceae</taxon>
        <taxon>Moelleriella</taxon>
    </lineage>
</organism>
<feature type="compositionally biased region" description="Low complexity" evidence="1">
    <location>
        <begin position="157"/>
        <end position="168"/>
    </location>
</feature>
<feature type="chain" id="PRO_5007896540" evidence="2">
    <location>
        <begin position="17"/>
        <end position="202"/>
    </location>
</feature>
<reference evidence="3 4" key="1">
    <citation type="journal article" date="2016" name="Genome Biol. Evol.">
        <title>Divergent and convergent evolution of fungal pathogenicity.</title>
        <authorList>
            <person name="Shang Y."/>
            <person name="Xiao G."/>
            <person name="Zheng P."/>
            <person name="Cen K."/>
            <person name="Zhan S."/>
            <person name="Wang C."/>
        </authorList>
    </citation>
    <scope>NUCLEOTIDE SEQUENCE [LARGE SCALE GENOMIC DNA]</scope>
    <source>
        <strain evidence="3 4">RCEF 2490</strain>
    </source>
</reference>
<evidence type="ECO:0000313" key="3">
    <source>
        <dbReference type="EMBL" id="KZZ98763.1"/>
    </source>
</evidence>
<dbReference type="Proteomes" id="UP000078544">
    <property type="component" value="Unassembled WGS sequence"/>
</dbReference>
<feature type="signal peptide" evidence="2">
    <location>
        <begin position="1"/>
        <end position="16"/>
    </location>
</feature>